<dbReference type="Pfam" id="PF11367">
    <property type="entry name" value="Tail_completion_gp17"/>
    <property type="match status" value="1"/>
</dbReference>
<evidence type="ECO:0000313" key="2">
    <source>
        <dbReference type="Proteomes" id="UP000239480"/>
    </source>
</evidence>
<dbReference type="OrthoDB" id="7644395at2"/>
<accession>A0A2T0RYF5</accession>
<name>A0A2T0RYF5_9RHOB</name>
<comment type="caution">
    <text evidence="1">The sequence shown here is derived from an EMBL/GenBank/DDBJ whole genome shotgun (WGS) entry which is preliminary data.</text>
</comment>
<organism evidence="1 2">
    <name type="scientific">Aliiruegeria haliotis</name>
    <dbReference type="NCBI Taxonomy" id="1280846"/>
    <lineage>
        <taxon>Bacteria</taxon>
        <taxon>Pseudomonadati</taxon>
        <taxon>Pseudomonadota</taxon>
        <taxon>Alphaproteobacteria</taxon>
        <taxon>Rhodobacterales</taxon>
        <taxon>Roseobacteraceae</taxon>
        <taxon>Aliiruegeria</taxon>
    </lineage>
</organism>
<keyword evidence="2" id="KW-1185">Reference proteome</keyword>
<proteinExistence type="predicted"/>
<evidence type="ECO:0000313" key="1">
    <source>
        <dbReference type="EMBL" id="PRY26215.1"/>
    </source>
</evidence>
<dbReference type="EMBL" id="PVTD01000001">
    <property type="protein sequence ID" value="PRY26215.1"/>
    <property type="molecule type" value="Genomic_DNA"/>
</dbReference>
<sequence length="136" mass="14490">MSYAMAAALQEAVYQHLSADPDLAAEVGGAIFDAAPTGDVPDIYVTLGPEEASAAGDQTGDGAKHRFTIAVVSDGGGFHRMKRVAGVISDALHHQTPGMSRGRIVLLQFRRANARRIKSGSGRRIDLQFEARLEDD</sequence>
<reference evidence="1 2" key="1">
    <citation type="submission" date="2018-03" db="EMBL/GenBank/DDBJ databases">
        <title>Genomic Encyclopedia of Archaeal and Bacterial Type Strains, Phase II (KMG-II): from individual species to whole genera.</title>
        <authorList>
            <person name="Goeker M."/>
        </authorList>
    </citation>
    <scope>NUCLEOTIDE SEQUENCE [LARGE SCALE GENOMIC DNA]</scope>
    <source>
        <strain evidence="1 2">DSM 29328</strain>
    </source>
</reference>
<dbReference type="InterPro" id="IPR053745">
    <property type="entry name" value="Viral_Tail_Comp_sf"/>
</dbReference>
<dbReference type="Gene3D" id="3.30.2000.30">
    <property type="match status" value="1"/>
</dbReference>
<dbReference type="Proteomes" id="UP000239480">
    <property type="component" value="Unassembled WGS sequence"/>
</dbReference>
<dbReference type="InterPro" id="IPR021508">
    <property type="entry name" value="Gp17-like"/>
</dbReference>
<dbReference type="RefSeq" id="WP_106203011.1">
    <property type="nucleotide sequence ID" value="NZ_PVTD01000001.1"/>
</dbReference>
<gene>
    <name evidence="1" type="ORF">CLV78_101310</name>
</gene>
<protein>
    <submittedName>
        <fullName evidence="1">Uncharacterized protein DUF3168</fullName>
    </submittedName>
</protein>
<dbReference type="AlphaFoldDB" id="A0A2T0RYF5"/>